<evidence type="ECO:0000259" key="2">
    <source>
        <dbReference type="SMART" id="SM00849"/>
    </source>
</evidence>
<name>A0ABP6PXW4_9ACTN</name>
<evidence type="ECO:0000313" key="3">
    <source>
        <dbReference type="EMBL" id="GAA3195386.1"/>
    </source>
</evidence>
<reference evidence="4" key="1">
    <citation type="journal article" date="2019" name="Int. J. Syst. Evol. Microbiol.">
        <title>The Global Catalogue of Microorganisms (GCM) 10K type strain sequencing project: providing services to taxonomists for standard genome sequencing and annotation.</title>
        <authorList>
            <consortium name="The Broad Institute Genomics Platform"/>
            <consortium name="The Broad Institute Genome Sequencing Center for Infectious Disease"/>
            <person name="Wu L."/>
            <person name="Ma J."/>
        </authorList>
    </citation>
    <scope>NUCLEOTIDE SEQUENCE [LARGE SCALE GENOMIC DNA]</scope>
    <source>
        <strain evidence="4">JCM 9377</strain>
    </source>
</reference>
<proteinExistence type="predicted"/>
<sequence length="363" mass="39802">MIEVTGVVQKQAWLDKVLPPVERVRDGLWSVPVPLPDNPLRYVLVYVLEAPGGVVLVDAGWDTAEAWAALNDGLAVAGYAITDVLGVLVTHLHPDHYGLAGRVREASGAWVALHSADARLLRDRYRDYTGLIEAIRRQMREHGVPEEDAGQLADASKSILPLVRHTEPEVILEDGKLAPVPGWELRTVWTPGHSPGHVCFHDVRGGLLLSGDHVLPRISPAVVVHPQQPGDALGDFFASLEKVRGLRVEEVLPAHEYRFAGLDARVAELLDHHEERLTEIEGAVGRAAEGPTAWELATRLTWSRPWEQIQPFMRRTAMLETLAHLVMLEAAGRVAKHDGGARRGPVRWVPGPAAQGSARPVPR</sequence>
<accession>A0ABP6PXW4</accession>
<dbReference type="InterPro" id="IPR001279">
    <property type="entry name" value="Metallo-B-lactamas"/>
</dbReference>
<dbReference type="Proteomes" id="UP001501237">
    <property type="component" value="Unassembled WGS sequence"/>
</dbReference>
<dbReference type="InterPro" id="IPR050662">
    <property type="entry name" value="Sec-metab_biosynth-thioest"/>
</dbReference>
<dbReference type="InterPro" id="IPR036388">
    <property type="entry name" value="WH-like_DNA-bd_sf"/>
</dbReference>
<dbReference type="PANTHER" id="PTHR23131:SF4">
    <property type="entry name" value="METALLO-BETA-LACTAMASE SUPERFAMILY POTEIN"/>
    <property type="match status" value="1"/>
</dbReference>
<organism evidence="3 4">
    <name type="scientific">Actinocorallia longicatena</name>
    <dbReference type="NCBI Taxonomy" id="111803"/>
    <lineage>
        <taxon>Bacteria</taxon>
        <taxon>Bacillati</taxon>
        <taxon>Actinomycetota</taxon>
        <taxon>Actinomycetes</taxon>
        <taxon>Streptosporangiales</taxon>
        <taxon>Thermomonosporaceae</taxon>
        <taxon>Actinocorallia</taxon>
    </lineage>
</organism>
<dbReference type="EMBL" id="BAAAUV010000001">
    <property type="protein sequence ID" value="GAA3195386.1"/>
    <property type="molecule type" value="Genomic_DNA"/>
</dbReference>
<evidence type="ECO:0000313" key="4">
    <source>
        <dbReference type="Proteomes" id="UP001501237"/>
    </source>
</evidence>
<feature type="domain" description="Metallo-beta-lactamase" evidence="2">
    <location>
        <begin position="42"/>
        <end position="255"/>
    </location>
</feature>
<dbReference type="Pfam" id="PF00753">
    <property type="entry name" value="Lactamase_B"/>
    <property type="match status" value="1"/>
</dbReference>
<dbReference type="SUPFAM" id="SSF56281">
    <property type="entry name" value="Metallo-hydrolase/oxidoreductase"/>
    <property type="match status" value="1"/>
</dbReference>
<comment type="caution">
    <text evidence="3">The sequence shown here is derived from an EMBL/GenBank/DDBJ whole genome shotgun (WGS) entry which is preliminary data.</text>
</comment>
<dbReference type="SMART" id="SM00849">
    <property type="entry name" value="Lactamase_B"/>
    <property type="match status" value="1"/>
</dbReference>
<dbReference type="PANTHER" id="PTHR23131">
    <property type="entry name" value="ENDORIBONUCLEASE LACTB2"/>
    <property type="match status" value="1"/>
</dbReference>
<feature type="region of interest" description="Disordered" evidence="1">
    <location>
        <begin position="338"/>
        <end position="363"/>
    </location>
</feature>
<dbReference type="Gene3D" id="3.60.15.10">
    <property type="entry name" value="Ribonuclease Z/Hydroxyacylglutathione hydrolase-like"/>
    <property type="match status" value="1"/>
</dbReference>
<evidence type="ECO:0000256" key="1">
    <source>
        <dbReference type="SAM" id="MobiDB-lite"/>
    </source>
</evidence>
<gene>
    <name evidence="3" type="ORF">GCM10010468_05600</name>
</gene>
<protein>
    <submittedName>
        <fullName evidence="3">MBL fold metallo-hydrolase</fullName>
    </submittedName>
</protein>
<dbReference type="InterPro" id="IPR036866">
    <property type="entry name" value="RibonucZ/Hydroxyglut_hydro"/>
</dbReference>
<dbReference type="RefSeq" id="WP_344821722.1">
    <property type="nucleotide sequence ID" value="NZ_BAAAUV010000001.1"/>
</dbReference>
<dbReference type="Gene3D" id="1.10.10.10">
    <property type="entry name" value="Winged helix-like DNA-binding domain superfamily/Winged helix DNA-binding domain"/>
    <property type="match status" value="1"/>
</dbReference>
<keyword evidence="4" id="KW-1185">Reference proteome</keyword>